<dbReference type="Proteomes" id="UP000492821">
    <property type="component" value="Unassembled WGS sequence"/>
</dbReference>
<reference evidence="6" key="1">
    <citation type="journal article" date="2013" name="Genetics">
        <title>The draft genome and transcriptome of Panagrellus redivivus are shaped by the harsh demands of a free-living lifestyle.</title>
        <authorList>
            <person name="Srinivasan J."/>
            <person name="Dillman A.R."/>
            <person name="Macchietto M.G."/>
            <person name="Heikkinen L."/>
            <person name="Lakso M."/>
            <person name="Fracchia K.M."/>
            <person name="Antoshechkin I."/>
            <person name="Mortazavi A."/>
            <person name="Wong G."/>
            <person name="Sternberg P.W."/>
        </authorList>
    </citation>
    <scope>NUCLEOTIDE SEQUENCE [LARGE SCALE GENOMIC DNA]</scope>
    <source>
        <strain evidence="6">MT8872</strain>
    </source>
</reference>
<dbReference type="InterPro" id="IPR036457">
    <property type="entry name" value="PPM-type-like_dom_sf"/>
</dbReference>
<protein>
    <submittedName>
        <fullName evidence="7">PPM-type phosphatase domain-containing protein</fullName>
    </submittedName>
</protein>
<dbReference type="InterPro" id="IPR000222">
    <property type="entry name" value="PP2C_BS"/>
</dbReference>
<proteinExistence type="inferred from homology"/>
<sequence>MEKPTKTLLTALTDAVEVNQKVVEELRSVNASSALISVFVTAQTTAQEEKLRILNEIECKSPEKIKMTGYSITVASGQGSRAYHEDRLDINIGLENPHLYAAVFDGHGGSCASKFGQEKLRSIVQKKLASHPTDFVGISKCIDAAFKELHSEMFHVSAGWNMVNQQPRDGTTASMAYLTSTTVMLACVGDSPIYTVHRLHGKLQAAYGTRLHSIEGSKDIDNIVNRGGAIVCIDGRKVVTKKGSKGSINMTRSLGDFWMHPVLSQSPSIRAVELKNLAYLVLATDGCTLKPEQVAKVLEDVEEEEKTTPGPINAAHTIIGTLNEMHSLDYASHDNVTVIVIRLNVTVSQENTKPKVSQVHLTPIFSKNDGIMVHVNGSRITQVETEEVKSYKDFTQGINFVKYL</sequence>
<name>A0A7E4W488_PANRE</name>
<evidence type="ECO:0000259" key="5">
    <source>
        <dbReference type="PROSITE" id="PS51746"/>
    </source>
</evidence>
<evidence type="ECO:0000256" key="4">
    <source>
        <dbReference type="RuleBase" id="RU003465"/>
    </source>
</evidence>
<dbReference type="PROSITE" id="PS01032">
    <property type="entry name" value="PPM_1"/>
    <property type="match status" value="1"/>
</dbReference>
<dbReference type="SUPFAM" id="SSF81606">
    <property type="entry name" value="PP2C-like"/>
    <property type="match status" value="1"/>
</dbReference>
<keyword evidence="1" id="KW-0479">Metal-binding</keyword>
<reference evidence="7" key="2">
    <citation type="submission" date="2020-10" db="UniProtKB">
        <authorList>
            <consortium name="WormBaseParasite"/>
        </authorList>
    </citation>
    <scope>IDENTIFICATION</scope>
</reference>
<dbReference type="InterPro" id="IPR001932">
    <property type="entry name" value="PPM-type_phosphatase-like_dom"/>
</dbReference>
<evidence type="ECO:0000313" key="7">
    <source>
        <dbReference type="WBParaSite" id="Pan_g6142.t1"/>
    </source>
</evidence>
<dbReference type="GO" id="GO:0046872">
    <property type="term" value="F:metal ion binding"/>
    <property type="evidence" value="ECO:0007669"/>
    <property type="project" value="UniProtKB-KW"/>
</dbReference>
<organism evidence="6 7">
    <name type="scientific">Panagrellus redivivus</name>
    <name type="common">Microworm</name>
    <dbReference type="NCBI Taxonomy" id="6233"/>
    <lineage>
        <taxon>Eukaryota</taxon>
        <taxon>Metazoa</taxon>
        <taxon>Ecdysozoa</taxon>
        <taxon>Nematoda</taxon>
        <taxon>Chromadorea</taxon>
        <taxon>Rhabditida</taxon>
        <taxon>Tylenchina</taxon>
        <taxon>Panagrolaimomorpha</taxon>
        <taxon>Panagrolaimoidea</taxon>
        <taxon>Panagrolaimidae</taxon>
        <taxon>Panagrellus</taxon>
    </lineage>
</organism>
<evidence type="ECO:0000256" key="3">
    <source>
        <dbReference type="ARBA" id="ARBA00022912"/>
    </source>
</evidence>
<dbReference type="PANTHER" id="PTHR47992">
    <property type="entry name" value="PROTEIN PHOSPHATASE"/>
    <property type="match status" value="1"/>
</dbReference>
<dbReference type="SMART" id="SM00332">
    <property type="entry name" value="PP2Cc"/>
    <property type="match status" value="1"/>
</dbReference>
<dbReference type="AlphaFoldDB" id="A0A7E4W488"/>
<evidence type="ECO:0000256" key="2">
    <source>
        <dbReference type="ARBA" id="ARBA00022801"/>
    </source>
</evidence>
<accession>A0A7E4W488</accession>
<keyword evidence="3 4" id="KW-0904">Protein phosphatase</keyword>
<comment type="similarity">
    <text evidence="4">Belongs to the PP2C family.</text>
</comment>
<dbReference type="CDD" id="cd00143">
    <property type="entry name" value="PP2Cc"/>
    <property type="match status" value="1"/>
</dbReference>
<dbReference type="WBParaSite" id="Pan_g6142.t1">
    <property type="protein sequence ID" value="Pan_g6142.t1"/>
    <property type="gene ID" value="Pan_g6142"/>
</dbReference>
<keyword evidence="6" id="KW-1185">Reference proteome</keyword>
<evidence type="ECO:0000256" key="1">
    <source>
        <dbReference type="ARBA" id="ARBA00022723"/>
    </source>
</evidence>
<dbReference type="GO" id="GO:0004722">
    <property type="term" value="F:protein serine/threonine phosphatase activity"/>
    <property type="evidence" value="ECO:0007669"/>
    <property type="project" value="InterPro"/>
</dbReference>
<dbReference type="Pfam" id="PF00481">
    <property type="entry name" value="PP2C"/>
    <property type="match status" value="1"/>
</dbReference>
<dbReference type="PROSITE" id="PS51746">
    <property type="entry name" value="PPM_2"/>
    <property type="match status" value="1"/>
</dbReference>
<feature type="domain" description="PPM-type phosphatase" evidence="5">
    <location>
        <begin position="71"/>
        <end position="343"/>
    </location>
</feature>
<dbReference type="Gene3D" id="3.60.40.10">
    <property type="entry name" value="PPM-type phosphatase domain"/>
    <property type="match status" value="1"/>
</dbReference>
<evidence type="ECO:0000313" key="6">
    <source>
        <dbReference type="Proteomes" id="UP000492821"/>
    </source>
</evidence>
<dbReference type="InterPro" id="IPR015655">
    <property type="entry name" value="PP2C"/>
</dbReference>
<keyword evidence="2 4" id="KW-0378">Hydrolase</keyword>